<feature type="signal peptide" evidence="2">
    <location>
        <begin position="1"/>
        <end position="31"/>
    </location>
</feature>
<dbReference type="Gene3D" id="3.40.50.1110">
    <property type="entry name" value="SGNH hydrolase"/>
    <property type="match status" value="1"/>
</dbReference>
<evidence type="ECO:0000256" key="1">
    <source>
        <dbReference type="SAM" id="MobiDB-lite"/>
    </source>
</evidence>
<comment type="caution">
    <text evidence="3">The sequence shown here is derived from an EMBL/GenBank/DDBJ whole genome shotgun (WGS) entry which is preliminary data.</text>
</comment>
<evidence type="ECO:0000313" key="4">
    <source>
        <dbReference type="Proteomes" id="UP001245370"/>
    </source>
</evidence>
<sequence>MPVRPNPLALLLLALLTGVLLGADAARPAFAQNDFFFFLRPPANVPRGNPQPQQRQQQQQQQRPPQNSGWWPFQPQPDLLPPPQQQAKPQAPAEPTGVVYGSADAASQGKRVPPSQFVLVLGDRMAGQLAQGLADSYVPERQRIAIVDNTVDESGFLPTPVDWLARLPDAIATARPSVTVVALGSDDLQPIKDGDTQAQPLTERWNELYGKRVDEVLAALREKAGRIIVVGLAPVANGQLSDDYAKLNEILRARVARAGLTFANVWDGFVDEDGKYMANGPAVDGQRRRLRFNDGVRFTRAGGRKLAFFVQKDINRMLEESGGAKASPTPDATSGPERPSALAGAPATGRDARPDAVQVSTSAASAAKVLKDGVAPPPVRGRADDFTWPPPGAEPAAAPPSR</sequence>
<feature type="chain" id="PRO_5047493771" description="SGNH hydrolase-type esterase domain-containing protein" evidence="2">
    <location>
        <begin position="32"/>
        <end position="402"/>
    </location>
</feature>
<dbReference type="Proteomes" id="UP001245370">
    <property type="component" value="Unassembled WGS sequence"/>
</dbReference>
<organism evidence="3 4">
    <name type="scientific">Xanthobacter flavus</name>
    <dbReference type="NCBI Taxonomy" id="281"/>
    <lineage>
        <taxon>Bacteria</taxon>
        <taxon>Pseudomonadati</taxon>
        <taxon>Pseudomonadota</taxon>
        <taxon>Alphaproteobacteria</taxon>
        <taxon>Hyphomicrobiales</taxon>
        <taxon>Xanthobacteraceae</taxon>
        <taxon>Xanthobacter</taxon>
    </lineage>
</organism>
<feature type="region of interest" description="Disordered" evidence="1">
    <location>
        <begin position="319"/>
        <end position="402"/>
    </location>
</feature>
<dbReference type="CDD" id="cd01829">
    <property type="entry name" value="SGNH_hydrolase_peri2"/>
    <property type="match status" value="1"/>
</dbReference>
<evidence type="ECO:0008006" key="5">
    <source>
        <dbReference type="Google" id="ProtNLM"/>
    </source>
</evidence>
<dbReference type="SUPFAM" id="SSF52266">
    <property type="entry name" value="SGNH hydrolase"/>
    <property type="match status" value="1"/>
</dbReference>
<accession>A0ABU1KM37</accession>
<dbReference type="EMBL" id="JAVDPY010000008">
    <property type="protein sequence ID" value="MDR6335680.1"/>
    <property type="molecule type" value="Genomic_DNA"/>
</dbReference>
<name>A0ABU1KM37_XANFL</name>
<proteinExistence type="predicted"/>
<dbReference type="RefSeq" id="WP_281809389.1">
    <property type="nucleotide sequence ID" value="NZ_BSDO01000008.1"/>
</dbReference>
<feature type="compositionally biased region" description="Low complexity" evidence="1">
    <location>
        <begin position="85"/>
        <end position="95"/>
    </location>
</feature>
<feature type="region of interest" description="Disordered" evidence="1">
    <location>
        <begin position="41"/>
        <end position="109"/>
    </location>
</feature>
<keyword evidence="4" id="KW-1185">Reference proteome</keyword>
<feature type="compositionally biased region" description="Pro residues" evidence="1">
    <location>
        <begin position="74"/>
        <end position="84"/>
    </location>
</feature>
<feature type="compositionally biased region" description="Low complexity" evidence="1">
    <location>
        <begin position="356"/>
        <end position="368"/>
    </location>
</feature>
<dbReference type="InterPro" id="IPR036514">
    <property type="entry name" value="SGNH_hydro_sf"/>
</dbReference>
<keyword evidence="2" id="KW-0732">Signal</keyword>
<evidence type="ECO:0000313" key="3">
    <source>
        <dbReference type="EMBL" id="MDR6335680.1"/>
    </source>
</evidence>
<reference evidence="3 4" key="1">
    <citation type="submission" date="2023-07" db="EMBL/GenBank/DDBJ databases">
        <title>Genomic Encyclopedia of Type Strains, Phase IV (KMG-IV): sequencing the most valuable type-strain genomes for metagenomic binning, comparative biology and taxonomic classification.</title>
        <authorList>
            <person name="Goeker M."/>
        </authorList>
    </citation>
    <scope>NUCLEOTIDE SEQUENCE [LARGE SCALE GENOMIC DNA]</scope>
    <source>
        <strain evidence="3 4">DSM 338</strain>
    </source>
</reference>
<feature type="compositionally biased region" description="Pro residues" evidence="1">
    <location>
        <begin position="388"/>
        <end position="402"/>
    </location>
</feature>
<feature type="compositionally biased region" description="Low complexity" evidence="1">
    <location>
        <begin position="50"/>
        <end position="73"/>
    </location>
</feature>
<dbReference type="GeneID" id="95765091"/>
<dbReference type="Pfam" id="PF04311">
    <property type="entry name" value="DUF459"/>
    <property type="match status" value="1"/>
</dbReference>
<gene>
    <name evidence="3" type="ORF">GGQ86_004176</name>
</gene>
<protein>
    <recommendedName>
        <fullName evidence="5">SGNH hydrolase-type esterase domain-containing protein</fullName>
    </recommendedName>
</protein>
<evidence type="ECO:0000256" key="2">
    <source>
        <dbReference type="SAM" id="SignalP"/>
    </source>
</evidence>
<dbReference type="InterPro" id="IPR007407">
    <property type="entry name" value="DUF459"/>
</dbReference>